<keyword evidence="3" id="KW-1185">Reference proteome</keyword>
<comment type="caution">
    <text evidence="2">The sequence shown here is derived from an EMBL/GenBank/DDBJ whole genome shotgun (WGS) entry which is preliminary data.</text>
</comment>
<evidence type="ECO:0000256" key="1">
    <source>
        <dbReference type="SAM" id="SignalP"/>
    </source>
</evidence>
<evidence type="ECO:0008006" key="4">
    <source>
        <dbReference type="Google" id="ProtNLM"/>
    </source>
</evidence>
<dbReference type="AlphaFoldDB" id="A0A250V7M4"/>
<dbReference type="EMBL" id="BDQI01000002">
    <property type="protein sequence ID" value="GAX50168.1"/>
    <property type="molecule type" value="Genomic_DNA"/>
</dbReference>
<protein>
    <recommendedName>
        <fullName evidence="4">Secreted protein</fullName>
    </recommendedName>
</protein>
<dbReference type="Proteomes" id="UP000217446">
    <property type="component" value="Unassembled WGS sequence"/>
</dbReference>
<feature type="chain" id="PRO_5038356332" description="Secreted protein" evidence="1">
    <location>
        <begin position="19"/>
        <end position="93"/>
    </location>
</feature>
<organism evidence="2 3">
    <name type="scientific">Streptomyces olivochromogenes</name>
    <dbReference type="NCBI Taxonomy" id="1963"/>
    <lineage>
        <taxon>Bacteria</taxon>
        <taxon>Bacillati</taxon>
        <taxon>Actinomycetota</taxon>
        <taxon>Actinomycetes</taxon>
        <taxon>Kitasatosporales</taxon>
        <taxon>Streptomycetaceae</taxon>
        <taxon>Streptomyces</taxon>
    </lineage>
</organism>
<evidence type="ECO:0000313" key="3">
    <source>
        <dbReference type="Proteomes" id="UP000217446"/>
    </source>
</evidence>
<name>A0A250V7M4_STROL</name>
<evidence type="ECO:0000313" key="2">
    <source>
        <dbReference type="EMBL" id="GAX50168.1"/>
    </source>
</evidence>
<proteinExistence type="predicted"/>
<gene>
    <name evidence="2" type="ORF">SO3561_01663</name>
</gene>
<reference evidence="3" key="1">
    <citation type="submission" date="2017-05" db="EMBL/GenBank/DDBJ databases">
        <title>Streptomyces olivochromogenes NBRC 3561 whole genome shotgun sequence.</title>
        <authorList>
            <person name="Dohra H."/>
            <person name="Kodani S."/>
        </authorList>
    </citation>
    <scope>NUCLEOTIDE SEQUENCE [LARGE SCALE GENOMIC DNA]</scope>
    <source>
        <strain evidence="3">NBRC 3561</strain>
    </source>
</reference>
<keyword evidence="1" id="KW-0732">Signal</keyword>
<sequence>MKMRMIKRVLVAASVVTAAGVVPLVTATAASASQSRCVNFIGDHGYLVGPKVKAACSHAAWHAGSVVANPACLSGLVNIHVDPSDAQAACLRA</sequence>
<accession>A0A250V7M4</accession>
<feature type="signal peptide" evidence="1">
    <location>
        <begin position="1"/>
        <end position="18"/>
    </location>
</feature>